<sequence length="115" mass="13642">MKLKLKKQWITVQKVLQRSNIALLRHTDKFSEFRIAVNNRLRALQDLLKEQETTVEDNWKGIKEALTSTRHKILGCKKHRHKGWISTEILDKIEERKNKKTAIDNNLTRAEKVKE</sequence>
<dbReference type="STRING" id="31246.A0A183NSJ5"/>
<evidence type="ECO:0000313" key="1">
    <source>
        <dbReference type="EMBL" id="VDP26900.1"/>
    </source>
</evidence>
<gene>
    <name evidence="1" type="ORF">SMTD_LOCUS5081</name>
</gene>
<dbReference type="EMBL" id="UZAL01026859">
    <property type="protein sequence ID" value="VDP26900.1"/>
    <property type="molecule type" value="Genomic_DNA"/>
</dbReference>
<proteinExistence type="predicted"/>
<keyword evidence="2" id="KW-1185">Reference proteome</keyword>
<accession>A0A183NSJ5</accession>
<name>A0A183NSJ5_9TREM</name>
<evidence type="ECO:0000313" key="2">
    <source>
        <dbReference type="Proteomes" id="UP000269396"/>
    </source>
</evidence>
<dbReference type="Proteomes" id="UP000269396">
    <property type="component" value="Unassembled WGS sequence"/>
</dbReference>
<protein>
    <submittedName>
        <fullName evidence="1">Uncharacterized protein</fullName>
    </submittedName>
</protein>
<reference evidence="1 2" key="1">
    <citation type="submission" date="2018-11" db="EMBL/GenBank/DDBJ databases">
        <authorList>
            <consortium name="Pathogen Informatics"/>
        </authorList>
    </citation>
    <scope>NUCLEOTIDE SEQUENCE [LARGE SCALE GENOMIC DNA]</scope>
    <source>
        <strain>Denwood</strain>
        <strain evidence="2">Zambia</strain>
    </source>
</reference>
<organism evidence="1 2">
    <name type="scientific">Schistosoma mattheei</name>
    <dbReference type="NCBI Taxonomy" id="31246"/>
    <lineage>
        <taxon>Eukaryota</taxon>
        <taxon>Metazoa</taxon>
        <taxon>Spiralia</taxon>
        <taxon>Lophotrochozoa</taxon>
        <taxon>Platyhelminthes</taxon>
        <taxon>Trematoda</taxon>
        <taxon>Digenea</taxon>
        <taxon>Strigeidida</taxon>
        <taxon>Schistosomatoidea</taxon>
        <taxon>Schistosomatidae</taxon>
        <taxon>Schistosoma</taxon>
    </lineage>
</organism>
<dbReference type="AlphaFoldDB" id="A0A183NSJ5"/>